<reference evidence="6" key="4">
    <citation type="submission" date="2022-06" db="EMBL/GenBank/DDBJ databases">
        <title>Isolation of gut microbiota from human fecal samples.</title>
        <authorList>
            <person name="Pamer E.G."/>
            <person name="Barat B."/>
            <person name="Waligurski E."/>
            <person name="Medina S."/>
            <person name="Paddock L."/>
            <person name="Mostad J."/>
        </authorList>
    </citation>
    <scope>NUCLEOTIDE SEQUENCE</scope>
    <source>
        <strain evidence="6">DFI.6.24</strain>
    </source>
</reference>
<accession>A0A2T3G363</accession>
<keyword evidence="1" id="KW-0210">Decarboxylase</keyword>
<reference evidence="7 8" key="1">
    <citation type="journal article" date="2019" name="Int. J. Syst. Evol. Microbiol.">
        <title>Faecalibacillus intestinalis gen. nov., sp. nov. and Faecalibacillus faecis sp. nov., isolated from human faeces.</title>
        <authorList>
            <person name="Seo B."/>
            <person name="Jeon K."/>
            <person name="Baek I."/>
            <person name="Lee Y.M."/>
            <person name="Baek K."/>
            <person name="Ko G."/>
        </authorList>
    </citation>
    <scope>NUCLEOTIDE SEQUENCE [LARGE SCALE GENOMIC DNA]</scope>
    <source>
        <strain evidence="7 8">SNUG30099</strain>
    </source>
</reference>
<dbReference type="GO" id="GO:0004609">
    <property type="term" value="F:phosphatidylserine decarboxylase activity"/>
    <property type="evidence" value="ECO:0007669"/>
    <property type="project" value="InterPro"/>
</dbReference>
<reference evidence="5" key="2">
    <citation type="journal article" date="2020" name="Microbiol. Resour. Announc.">
        <title>Complete Genome Sequence of Faecalibacillus intestinalis JCM 34082, Isolated from Feces from a Healthy Japanese Female.</title>
        <authorList>
            <person name="Sakamoto M."/>
            <person name="Ikeyama N."/>
            <person name="Toyoda A."/>
            <person name="Murakami T."/>
            <person name="Mori H."/>
            <person name="Ohkuma M."/>
        </authorList>
    </citation>
    <scope>NUCLEOTIDE SEQUENCE</scope>
    <source>
        <strain evidence="5">14EGH31</strain>
    </source>
</reference>
<dbReference type="GeneID" id="70578477"/>
<reference evidence="9" key="3">
    <citation type="submission" date="2020-09" db="EMBL/GenBank/DDBJ databases">
        <title>Complete genome sequencing of Faecalibacillus intestinalis strain 14EGH31.</title>
        <authorList>
            <person name="Sakamoto M."/>
            <person name="Murakami T."/>
            <person name="Mori H."/>
        </authorList>
    </citation>
    <scope>NUCLEOTIDE SEQUENCE [LARGE SCALE GENOMIC DNA]</scope>
    <source>
        <strain evidence="9">14EGH31</strain>
    </source>
</reference>
<evidence type="ECO:0000313" key="8">
    <source>
        <dbReference type="Proteomes" id="UP000240974"/>
    </source>
</evidence>
<dbReference type="AlphaFoldDB" id="A0A2T3G363"/>
<proteinExistence type="predicted"/>
<sequence length="286" mass="32672">MIKDRQGHIVKELEGQNKLLKKLYSTSAGRCALKILVSPFVTHLGGLYMSSPFSKTSISSFIKNNDIDMSQYEEKKYKSYNDFFTRRIKDGQRPFDDSKDVLMAPADSKLTYYPINDDTILEIKDTKYQLKDLLQDETLAKEYDGGICLVFRLAVDDYHRYSYVDDGQIVSHKKIKGIFHTVNPIANDYYPIYKMNSREYTVIDSNNFGRMIQMEVGAMMVGKIVNYKHSIATKGEEKGYFEFGGSTVVLILKKDTVKIDDDIINNSSENIETRVLLGQTIGHKGV</sequence>
<evidence type="ECO:0000256" key="2">
    <source>
        <dbReference type="ARBA" id="ARBA00023145"/>
    </source>
</evidence>
<dbReference type="EMBL" id="JANGBO010000004">
    <property type="protein sequence ID" value="MCQ5061442.1"/>
    <property type="molecule type" value="Genomic_DNA"/>
</dbReference>
<dbReference type="EMBL" id="PYLQ01000006">
    <property type="protein sequence ID" value="PST41974.1"/>
    <property type="molecule type" value="Genomic_DNA"/>
</dbReference>
<dbReference type="PANTHER" id="PTHR10067">
    <property type="entry name" value="PHOSPHATIDYLSERINE DECARBOXYLASE"/>
    <property type="match status" value="1"/>
</dbReference>
<dbReference type="Pfam" id="PF02666">
    <property type="entry name" value="PS_Dcarbxylase"/>
    <property type="match status" value="1"/>
</dbReference>
<keyword evidence="2" id="KW-0865">Zymogen</keyword>
<keyword evidence="3" id="KW-0456">Lyase</keyword>
<evidence type="ECO:0000313" key="9">
    <source>
        <dbReference type="Proteomes" id="UP000593842"/>
    </source>
</evidence>
<dbReference type="Proteomes" id="UP001204814">
    <property type="component" value="Unassembled WGS sequence"/>
</dbReference>
<dbReference type="GO" id="GO:0008654">
    <property type="term" value="P:phospholipid biosynthetic process"/>
    <property type="evidence" value="ECO:0007669"/>
    <property type="project" value="InterPro"/>
</dbReference>
<keyword evidence="8" id="KW-1185">Reference proteome</keyword>
<dbReference type="EMBL" id="AP024085">
    <property type="protein sequence ID" value="BCL56366.1"/>
    <property type="molecule type" value="Genomic_DNA"/>
</dbReference>
<name>A0A2T3G363_9FIRM</name>
<dbReference type="RefSeq" id="WP_022000814.1">
    <property type="nucleotide sequence ID" value="NZ_AP024085.1"/>
</dbReference>
<dbReference type="Proteomes" id="UP000593842">
    <property type="component" value="Chromosome"/>
</dbReference>
<evidence type="ECO:0000313" key="5">
    <source>
        <dbReference type="EMBL" id="BCL56366.1"/>
    </source>
</evidence>
<dbReference type="PANTHER" id="PTHR10067:SF17">
    <property type="entry name" value="PHOSPHATIDYLSERINE DECARBOXYLASE PROENZYME 2"/>
    <property type="match status" value="1"/>
</dbReference>
<evidence type="ECO:0000256" key="1">
    <source>
        <dbReference type="ARBA" id="ARBA00022793"/>
    </source>
</evidence>
<evidence type="ECO:0000256" key="4">
    <source>
        <dbReference type="ARBA" id="ARBA00023317"/>
    </source>
</evidence>
<dbReference type="InterPro" id="IPR003817">
    <property type="entry name" value="PS_Dcarbxylase"/>
</dbReference>
<evidence type="ECO:0000313" key="7">
    <source>
        <dbReference type="EMBL" id="PST41974.1"/>
    </source>
</evidence>
<evidence type="ECO:0000313" key="6">
    <source>
        <dbReference type="EMBL" id="MCQ5061442.1"/>
    </source>
</evidence>
<dbReference type="KEGG" id="fit:Fi14EGH31_00780"/>
<keyword evidence="4" id="KW-0670">Pyruvate</keyword>
<organism evidence="7 8">
    <name type="scientific">Faecalibacillus intestinalis</name>
    <dbReference type="NCBI Taxonomy" id="1982626"/>
    <lineage>
        <taxon>Bacteria</taxon>
        <taxon>Bacillati</taxon>
        <taxon>Bacillota</taxon>
        <taxon>Erysipelotrichia</taxon>
        <taxon>Erysipelotrichales</taxon>
        <taxon>Coprobacillaceae</taxon>
        <taxon>Faecalibacillus</taxon>
    </lineage>
</organism>
<dbReference type="Proteomes" id="UP000240974">
    <property type="component" value="Unassembled WGS sequence"/>
</dbReference>
<protein>
    <submittedName>
        <fullName evidence="5 7">Phosphatidylserine decarboxylase</fullName>
    </submittedName>
</protein>
<gene>
    <name evidence="5" type="primary">psd2</name>
    <name evidence="7" type="ORF">C7U54_05975</name>
    <name evidence="5" type="ORF">Fi14EGH31_00780</name>
    <name evidence="6" type="ORF">NE542_06300</name>
</gene>
<evidence type="ECO:0000256" key="3">
    <source>
        <dbReference type="ARBA" id="ARBA00023239"/>
    </source>
</evidence>